<dbReference type="HOGENOM" id="CLU_030844_1_1_1"/>
<dbReference type="AlphaFoldDB" id="A0A0D1WQP0"/>
<dbReference type="SUPFAM" id="SSF117892">
    <property type="entry name" value="Band 7/SPFH domain"/>
    <property type="match status" value="1"/>
</dbReference>
<dbReference type="STRING" id="1016849.A0A0D1WQP0"/>
<dbReference type="EMBL" id="KN846954">
    <property type="protein sequence ID" value="KIV77406.1"/>
    <property type="molecule type" value="Genomic_DNA"/>
</dbReference>
<evidence type="ECO:0000256" key="4">
    <source>
        <dbReference type="ARBA" id="ARBA00023136"/>
    </source>
</evidence>
<dbReference type="InterPro" id="IPR001107">
    <property type="entry name" value="Band_7"/>
</dbReference>
<keyword evidence="4" id="KW-0472">Membrane</keyword>
<evidence type="ECO:0000256" key="6">
    <source>
        <dbReference type="SAM" id="Coils"/>
    </source>
</evidence>
<evidence type="ECO:0000256" key="1">
    <source>
        <dbReference type="ARBA" id="ARBA00004236"/>
    </source>
</evidence>
<dbReference type="Proteomes" id="UP000053599">
    <property type="component" value="Unassembled WGS sequence"/>
</dbReference>
<dbReference type="InterPro" id="IPR036013">
    <property type="entry name" value="Band_7/SPFH_dom_sf"/>
</dbReference>
<dbReference type="Pfam" id="PF01145">
    <property type="entry name" value="Band_7"/>
    <property type="match status" value="1"/>
</dbReference>
<name>A0A0D1WQP0_9EURO</name>
<evidence type="ECO:0000256" key="2">
    <source>
        <dbReference type="ARBA" id="ARBA00007161"/>
    </source>
</evidence>
<keyword evidence="6" id="KW-0175">Coiled coil</keyword>
<dbReference type="OrthoDB" id="6080404at2759"/>
<protein>
    <recommendedName>
        <fullName evidence="7">Band 7 domain-containing protein</fullName>
    </recommendedName>
</protein>
<evidence type="ECO:0000313" key="8">
    <source>
        <dbReference type="EMBL" id="KIV77406.1"/>
    </source>
</evidence>
<dbReference type="InterPro" id="IPR027705">
    <property type="entry name" value="Flotillin_fam"/>
</dbReference>
<organism evidence="8 9">
    <name type="scientific">Exophiala sideris</name>
    <dbReference type="NCBI Taxonomy" id="1016849"/>
    <lineage>
        <taxon>Eukaryota</taxon>
        <taxon>Fungi</taxon>
        <taxon>Dikarya</taxon>
        <taxon>Ascomycota</taxon>
        <taxon>Pezizomycotina</taxon>
        <taxon>Eurotiomycetes</taxon>
        <taxon>Chaetothyriomycetidae</taxon>
        <taxon>Chaetothyriales</taxon>
        <taxon>Herpotrichiellaceae</taxon>
        <taxon>Exophiala</taxon>
    </lineage>
</organism>
<reference evidence="8 9" key="1">
    <citation type="submission" date="2015-01" db="EMBL/GenBank/DDBJ databases">
        <title>The Genome Sequence of Exophiala sideris CBS121828.</title>
        <authorList>
            <consortium name="The Broad Institute Genomics Platform"/>
            <person name="Cuomo C."/>
            <person name="de Hoog S."/>
            <person name="Gorbushina A."/>
            <person name="Stielow B."/>
            <person name="Teixiera M."/>
            <person name="Abouelleil A."/>
            <person name="Chapman S.B."/>
            <person name="Priest M."/>
            <person name="Young S.K."/>
            <person name="Wortman J."/>
            <person name="Nusbaum C."/>
            <person name="Birren B."/>
        </authorList>
    </citation>
    <scope>NUCLEOTIDE SEQUENCE [LARGE SCALE GENOMIC DNA]</scope>
    <source>
        <strain evidence="8 9">CBS 121828</strain>
    </source>
</reference>
<evidence type="ECO:0000313" key="9">
    <source>
        <dbReference type="Proteomes" id="UP000053599"/>
    </source>
</evidence>
<gene>
    <name evidence="8" type="ORF">PV11_09203</name>
</gene>
<sequence length="522" mass="57474">MPGMWYHISNANEYLVVTGAGVEDVRIVKKAFVYPWQRVARISVSPFDFSLNLQAMTIEKLQFALPAVFTIGPDNKPEALKKYALLLSGNPDGTPSSGSGKPNMVIMPTQRGHVQDIVKGIIEGETRVIVSSMTMEEIFKERQIFKQKVIENVQKELDQFGLCIYNANVKELQDTPGSEYFAFLSRKAHEGASNQARIDVAEARMRGEIGEASKKGHTKQEISKIEAETAVLETKRKADKAQADAELKNRQTELDMGIAMAQIKAKRAAEARDAELQREVETKKAAMELERLRAKDLVRAQISQETTEREADANFYKASKNADGKAYAEKQDADAQLFKQQRQIQANVERQMKEADANYHAKHRDAEATQAQAKAYSALADAFGGPHGLLTYLMIKDNTYEKLALANAKAIQGLQPKITVWNTGSDAGDLATSGGIPAIKNIMQSLPPLLTTIQDQTGITPPNWMLNMPNKENINPNGTAGTNTKAKKGILLNGLDDSFRAHDEATARKAALLGTPPLQVPL</sequence>
<feature type="coiled-coil region" evidence="6">
    <location>
        <begin position="231"/>
        <end position="286"/>
    </location>
</feature>
<accession>A0A0D1WQP0</accession>
<comment type="similarity">
    <text evidence="2 5">Belongs to the band 7/mec-2 family. Flotillin subfamily.</text>
</comment>
<dbReference type="CDD" id="cd03399">
    <property type="entry name" value="SPFH_flotillin"/>
    <property type="match status" value="1"/>
</dbReference>
<keyword evidence="3" id="KW-1003">Cell membrane</keyword>
<proteinExistence type="inferred from homology"/>
<dbReference type="PANTHER" id="PTHR13806">
    <property type="entry name" value="FLOTILLIN-RELATED"/>
    <property type="match status" value="1"/>
</dbReference>
<evidence type="ECO:0000259" key="7">
    <source>
        <dbReference type="Pfam" id="PF01145"/>
    </source>
</evidence>
<dbReference type="PANTHER" id="PTHR13806:SF31">
    <property type="entry name" value="FLOTILLIN-LIKE PROTEIN 1-RELATED"/>
    <property type="match status" value="1"/>
</dbReference>
<feature type="domain" description="Band 7" evidence="7">
    <location>
        <begin position="9"/>
        <end position="203"/>
    </location>
</feature>
<evidence type="ECO:0000256" key="5">
    <source>
        <dbReference type="RuleBase" id="RU366054"/>
    </source>
</evidence>
<comment type="subcellular location">
    <subcellularLocation>
        <location evidence="1">Cell membrane</location>
    </subcellularLocation>
</comment>
<evidence type="ECO:0000256" key="3">
    <source>
        <dbReference type="ARBA" id="ARBA00022475"/>
    </source>
</evidence>
<dbReference type="Gene3D" id="3.30.479.30">
    <property type="entry name" value="Band 7 domain"/>
    <property type="match status" value="1"/>
</dbReference>
<dbReference type="GO" id="GO:0005886">
    <property type="term" value="C:plasma membrane"/>
    <property type="evidence" value="ECO:0007669"/>
    <property type="project" value="UniProtKB-SubCell"/>
</dbReference>